<protein>
    <submittedName>
        <fullName evidence="2">Uncharacterized protein</fullName>
    </submittedName>
</protein>
<sequence length="283" mass="30293">MPWPRQASIRDSLAFRTPIVLSSTGIIHGRPSLPLSSAGTLAQDDPAGSASPSPARPSPTQTRWQVWQSGGVAVTRARDRSQISHYTAFVLIRYKMYDSLHVPQPRKLKEVLKVMVDESAWFGARCDGGEGERRVTRDRLAAAPSPWLLVARGCFRKLAGGRWKTSPELGVQHHQDVGRRHTGRGEEVGIESSDFITNPDSLNMSLVAETVAKSTTGGGGASPRGDRVGGFRAELRIRERTCYGGRAAGVGGEAGTQASGVAASVGAARDGAVKQDEEEVVKI</sequence>
<evidence type="ECO:0000256" key="1">
    <source>
        <dbReference type="SAM" id="MobiDB-lite"/>
    </source>
</evidence>
<evidence type="ECO:0000313" key="3">
    <source>
        <dbReference type="Proteomes" id="UP001487740"/>
    </source>
</evidence>
<name>A0AAW0TNR9_SCYPA</name>
<feature type="compositionally biased region" description="Low complexity" evidence="1">
    <location>
        <begin position="42"/>
        <end position="62"/>
    </location>
</feature>
<proteinExistence type="predicted"/>
<evidence type="ECO:0000313" key="2">
    <source>
        <dbReference type="EMBL" id="KAK8389135.1"/>
    </source>
</evidence>
<organism evidence="2 3">
    <name type="scientific">Scylla paramamosain</name>
    <name type="common">Mud crab</name>
    <dbReference type="NCBI Taxonomy" id="85552"/>
    <lineage>
        <taxon>Eukaryota</taxon>
        <taxon>Metazoa</taxon>
        <taxon>Ecdysozoa</taxon>
        <taxon>Arthropoda</taxon>
        <taxon>Crustacea</taxon>
        <taxon>Multicrustacea</taxon>
        <taxon>Malacostraca</taxon>
        <taxon>Eumalacostraca</taxon>
        <taxon>Eucarida</taxon>
        <taxon>Decapoda</taxon>
        <taxon>Pleocyemata</taxon>
        <taxon>Brachyura</taxon>
        <taxon>Eubrachyura</taxon>
        <taxon>Portunoidea</taxon>
        <taxon>Portunidae</taxon>
        <taxon>Portuninae</taxon>
        <taxon>Scylla</taxon>
    </lineage>
</organism>
<keyword evidence="3" id="KW-1185">Reference proteome</keyword>
<dbReference type="Proteomes" id="UP001487740">
    <property type="component" value="Unassembled WGS sequence"/>
</dbReference>
<feature type="region of interest" description="Disordered" evidence="1">
    <location>
        <begin position="35"/>
        <end position="62"/>
    </location>
</feature>
<accession>A0AAW0TNR9</accession>
<dbReference type="AlphaFoldDB" id="A0AAW0TNR9"/>
<comment type="caution">
    <text evidence="2">The sequence shown here is derived from an EMBL/GenBank/DDBJ whole genome shotgun (WGS) entry which is preliminary data.</text>
</comment>
<gene>
    <name evidence="2" type="ORF">O3P69_020844</name>
</gene>
<reference evidence="2 3" key="1">
    <citation type="submission" date="2023-03" db="EMBL/GenBank/DDBJ databases">
        <title>High-quality genome of Scylla paramamosain provides insights in environmental adaptation.</title>
        <authorList>
            <person name="Zhang L."/>
        </authorList>
    </citation>
    <scope>NUCLEOTIDE SEQUENCE [LARGE SCALE GENOMIC DNA]</scope>
    <source>
        <strain evidence="2">LZ_2023a</strain>
        <tissue evidence="2">Muscle</tissue>
    </source>
</reference>
<dbReference type="EMBL" id="JARAKH010000028">
    <property type="protein sequence ID" value="KAK8389135.1"/>
    <property type="molecule type" value="Genomic_DNA"/>
</dbReference>